<gene>
    <name evidence="3" type="ORF">BU24DRAFT_142693</name>
</gene>
<evidence type="ECO:0000313" key="4">
    <source>
        <dbReference type="Proteomes" id="UP000799778"/>
    </source>
</evidence>
<feature type="compositionally biased region" description="Polar residues" evidence="2">
    <location>
        <begin position="473"/>
        <end position="486"/>
    </location>
</feature>
<feature type="coiled-coil region" evidence="1">
    <location>
        <begin position="535"/>
        <end position="574"/>
    </location>
</feature>
<protein>
    <submittedName>
        <fullName evidence="3">Uncharacterized protein</fullName>
    </submittedName>
</protein>
<dbReference type="OrthoDB" id="3800939at2759"/>
<dbReference type="Proteomes" id="UP000799778">
    <property type="component" value="Unassembled WGS sequence"/>
</dbReference>
<feature type="compositionally biased region" description="Polar residues" evidence="2">
    <location>
        <begin position="8"/>
        <end position="72"/>
    </location>
</feature>
<feature type="compositionally biased region" description="Pro residues" evidence="2">
    <location>
        <begin position="344"/>
        <end position="356"/>
    </location>
</feature>
<feature type="compositionally biased region" description="Low complexity" evidence="2">
    <location>
        <begin position="368"/>
        <end position="399"/>
    </location>
</feature>
<accession>A0A6A5XUR6</accession>
<feature type="compositionally biased region" description="Polar residues" evidence="2">
    <location>
        <begin position="118"/>
        <end position="128"/>
    </location>
</feature>
<name>A0A6A5XUR6_9PLEO</name>
<evidence type="ECO:0000256" key="1">
    <source>
        <dbReference type="SAM" id="Coils"/>
    </source>
</evidence>
<feature type="compositionally biased region" description="Low complexity" evidence="2">
    <location>
        <begin position="166"/>
        <end position="182"/>
    </location>
</feature>
<dbReference type="AlphaFoldDB" id="A0A6A5XUR6"/>
<feature type="region of interest" description="Disordered" evidence="2">
    <location>
        <begin position="459"/>
        <end position="501"/>
    </location>
</feature>
<dbReference type="GeneID" id="54278546"/>
<keyword evidence="1" id="KW-0175">Coiled coil</keyword>
<dbReference type="RefSeq" id="XP_033385397.1">
    <property type="nucleotide sequence ID" value="XM_033521149.1"/>
</dbReference>
<reference evidence="3" key="1">
    <citation type="journal article" date="2020" name="Stud. Mycol.">
        <title>101 Dothideomycetes genomes: a test case for predicting lifestyles and emergence of pathogens.</title>
        <authorList>
            <person name="Haridas S."/>
            <person name="Albert R."/>
            <person name="Binder M."/>
            <person name="Bloem J."/>
            <person name="Labutti K."/>
            <person name="Salamov A."/>
            <person name="Andreopoulos B."/>
            <person name="Baker S."/>
            <person name="Barry K."/>
            <person name="Bills G."/>
            <person name="Bluhm B."/>
            <person name="Cannon C."/>
            <person name="Castanera R."/>
            <person name="Culley D."/>
            <person name="Daum C."/>
            <person name="Ezra D."/>
            <person name="Gonzalez J."/>
            <person name="Henrissat B."/>
            <person name="Kuo A."/>
            <person name="Liang C."/>
            <person name="Lipzen A."/>
            <person name="Lutzoni F."/>
            <person name="Magnuson J."/>
            <person name="Mondo S."/>
            <person name="Nolan M."/>
            <person name="Ohm R."/>
            <person name="Pangilinan J."/>
            <person name="Park H.-J."/>
            <person name="Ramirez L."/>
            <person name="Alfaro M."/>
            <person name="Sun H."/>
            <person name="Tritt A."/>
            <person name="Yoshinaga Y."/>
            <person name="Zwiers L.-H."/>
            <person name="Turgeon B."/>
            <person name="Goodwin S."/>
            <person name="Spatafora J."/>
            <person name="Crous P."/>
            <person name="Grigoriev I."/>
        </authorList>
    </citation>
    <scope>NUCLEOTIDE SEQUENCE</scope>
    <source>
        <strain evidence="3">CBS 175.79</strain>
    </source>
</reference>
<feature type="compositionally biased region" description="Low complexity" evidence="2">
    <location>
        <begin position="221"/>
        <end position="230"/>
    </location>
</feature>
<keyword evidence="4" id="KW-1185">Reference proteome</keyword>
<organism evidence="3 4">
    <name type="scientific">Aaosphaeria arxii CBS 175.79</name>
    <dbReference type="NCBI Taxonomy" id="1450172"/>
    <lineage>
        <taxon>Eukaryota</taxon>
        <taxon>Fungi</taxon>
        <taxon>Dikarya</taxon>
        <taxon>Ascomycota</taxon>
        <taxon>Pezizomycotina</taxon>
        <taxon>Dothideomycetes</taxon>
        <taxon>Pleosporomycetidae</taxon>
        <taxon>Pleosporales</taxon>
        <taxon>Pleosporales incertae sedis</taxon>
        <taxon>Aaosphaeria</taxon>
    </lineage>
</organism>
<dbReference type="EMBL" id="ML978068">
    <property type="protein sequence ID" value="KAF2017058.1"/>
    <property type="molecule type" value="Genomic_DNA"/>
</dbReference>
<evidence type="ECO:0000313" key="3">
    <source>
        <dbReference type="EMBL" id="KAF2017058.1"/>
    </source>
</evidence>
<feature type="compositionally biased region" description="Polar residues" evidence="2">
    <location>
        <begin position="142"/>
        <end position="154"/>
    </location>
</feature>
<proteinExistence type="predicted"/>
<feature type="compositionally biased region" description="Polar residues" evidence="2">
    <location>
        <begin position="269"/>
        <end position="298"/>
    </location>
</feature>
<feature type="region of interest" description="Disordered" evidence="2">
    <location>
        <begin position="112"/>
        <end position="237"/>
    </location>
</feature>
<sequence length="582" mass="64870">MQLHEQHSQGSLNQQSRSMTRKQMLQNRRKTLQTVDELSSQLPESSDWDSASRSGTTNTGSMDSRISQGLSDSSEKSRRERPRTFGYGHELQSKPSIVITEAEPLPARRSLTAPVDWQQEQPRPGQTNESDRNRLSAKHAPGTTSKQGNPNPNQQRRHSGPGSFYTSISSTSRQNQSTQQIRASHSKSIQHHNQSADRQRNQNAQVKPHADKQRQRIHTGSSSVLPSLSPFPITKPSAAQIRGYGNQQQLLQNSRSMNQLRSHQHLNKRTSQARLSNLQSGNASVDAQLLQQASGNKTAKSKMPQDPISRPRSTQYATLPIHPQGINQNHQMPPLFRTPRSMTSPPPGQYNFPLPPASAVTSNRASRSSLPGRSSNVRSSSAHSTMTAATSASAGTNRSSKSRKSTGSRNSYSGQSHRHQQGVTQEHLEALAALTGASPTQSHEPTTPESIAFQRKLDEKMRRASVGSEHQSRASYGQQTKQSSKAGSRVSAHSYATTAATTATRANEQAMTPESVRLLREREKLLRWKAEREKKEFERREREKIRERVRRANALELEKTIELEKQQKKEKRKRGCLGFLGL</sequence>
<evidence type="ECO:0000256" key="2">
    <source>
        <dbReference type="SAM" id="MobiDB-lite"/>
    </source>
</evidence>
<feature type="region of interest" description="Disordered" evidence="2">
    <location>
        <begin position="258"/>
        <end position="424"/>
    </location>
</feature>
<feature type="region of interest" description="Disordered" evidence="2">
    <location>
        <begin position="1"/>
        <end position="97"/>
    </location>
</feature>